<reference evidence="1 2" key="1">
    <citation type="submission" date="2015-11" db="EMBL/GenBank/DDBJ databases">
        <title>Expanding the genomic diversity of Burkholderia species for the development of highly accurate diagnostics.</title>
        <authorList>
            <person name="Sahl J."/>
            <person name="Keim P."/>
            <person name="Wagner D."/>
        </authorList>
    </citation>
    <scope>NUCLEOTIDE SEQUENCE [LARGE SCALE GENOMIC DNA]</scope>
    <source>
        <strain evidence="1 2">MSMB2087WGS</strain>
    </source>
</reference>
<dbReference type="EMBL" id="LPHD01000049">
    <property type="protein sequence ID" value="KWA84102.1"/>
    <property type="molecule type" value="Genomic_DNA"/>
</dbReference>
<accession>A0A119HFL0</accession>
<proteinExistence type="predicted"/>
<protein>
    <submittedName>
        <fullName evidence="1">Uncharacterized protein</fullName>
    </submittedName>
</protein>
<comment type="caution">
    <text evidence="1">The sequence shown here is derived from an EMBL/GenBank/DDBJ whole genome shotgun (WGS) entry which is preliminary data.</text>
</comment>
<dbReference type="AlphaFoldDB" id="A0A119HFL0"/>
<organism evidence="1 2">
    <name type="scientific">Burkholderia ubonensis</name>
    <dbReference type="NCBI Taxonomy" id="101571"/>
    <lineage>
        <taxon>Bacteria</taxon>
        <taxon>Pseudomonadati</taxon>
        <taxon>Pseudomonadota</taxon>
        <taxon>Betaproteobacteria</taxon>
        <taxon>Burkholderiales</taxon>
        <taxon>Burkholderiaceae</taxon>
        <taxon>Burkholderia</taxon>
        <taxon>Burkholderia cepacia complex</taxon>
    </lineage>
</organism>
<name>A0A119HFL0_9BURK</name>
<gene>
    <name evidence="1" type="ORF">WL29_22315</name>
</gene>
<dbReference type="Proteomes" id="UP000060630">
    <property type="component" value="Unassembled WGS sequence"/>
</dbReference>
<evidence type="ECO:0000313" key="1">
    <source>
        <dbReference type="EMBL" id="KWA84102.1"/>
    </source>
</evidence>
<sequence>MYYRLKIQSRLGTSFDGPLHPNTTIAIDAANTMLRVHTAPVRVEVHELHSPHDLRNTKIVKTLEKLE</sequence>
<evidence type="ECO:0000313" key="2">
    <source>
        <dbReference type="Proteomes" id="UP000060630"/>
    </source>
</evidence>